<dbReference type="InterPro" id="IPR019587">
    <property type="entry name" value="Polyketide_cyclase/dehydratase"/>
</dbReference>
<dbReference type="Proteomes" id="UP000022141">
    <property type="component" value="Unassembled WGS sequence"/>
</dbReference>
<name>A0A011QCX8_ACCRE</name>
<dbReference type="SUPFAM" id="SSF55961">
    <property type="entry name" value="Bet v1-like"/>
    <property type="match status" value="1"/>
</dbReference>
<evidence type="ECO:0000313" key="2">
    <source>
        <dbReference type="Proteomes" id="UP000022141"/>
    </source>
</evidence>
<comment type="caution">
    <text evidence="1">The sequence shown here is derived from an EMBL/GenBank/DDBJ whole genome shotgun (WGS) entry which is preliminary data.</text>
</comment>
<dbReference type="InterPro" id="IPR023393">
    <property type="entry name" value="START-like_dom_sf"/>
</dbReference>
<dbReference type="Gene3D" id="3.30.530.20">
    <property type="match status" value="1"/>
</dbReference>
<dbReference type="PATRIC" id="fig|1454004.3.peg.2839"/>
<protein>
    <recommendedName>
        <fullName evidence="3">Ribosome association toxin RatA</fullName>
    </recommendedName>
</protein>
<dbReference type="EMBL" id="JEMY01000037">
    <property type="protein sequence ID" value="EXI87137.1"/>
    <property type="molecule type" value="Genomic_DNA"/>
</dbReference>
<reference evidence="1" key="1">
    <citation type="submission" date="2014-02" db="EMBL/GenBank/DDBJ databases">
        <title>Expanding our view of genomic diversity in Candidatus Accumulibacter clades.</title>
        <authorList>
            <person name="Skennerton C.T."/>
            <person name="Barr J.J."/>
            <person name="Slater F.R."/>
            <person name="Bond P.L."/>
            <person name="Tyson G.W."/>
        </authorList>
    </citation>
    <scope>NUCLEOTIDE SEQUENCE [LARGE SCALE GENOMIC DNA]</scope>
</reference>
<dbReference type="Pfam" id="PF10604">
    <property type="entry name" value="Polyketide_cyc2"/>
    <property type="match status" value="1"/>
</dbReference>
<organism evidence="1 2">
    <name type="scientific">Accumulibacter regalis</name>
    <dbReference type="NCBI Taxonomy" id="522306"/>
    <lineage>
        <taxon>Bacteria</taxon>
        <taxon>Pseudomonadati</taxon>
        <taxon>Pseudomonadota</taxon>
        <taxon>Betaproteobacteria</taxon>
        <taxon>Candidatus Accumulibacter</taxon>
    </lineage>
</organism>
<dbReference type="AlphaFoldDB" id="A0A011QCX8"/>
<dbReference type="eggNOG" id="COG3427">
    <property type="taxonomic scope" value="Bacteria"/>
</dbReference>
<dbReference type="STRING" id="1454004.AW11_02747"/>
<evidence type="ECO:0008006" key="3">
    <source>
        <dbReference type="Google" id="ProtNLM"/>
    </source>
</evidence>
<evidence type="ECO:0000313" key="1">
    <source>
        <dbReference type="EMBL" id="EXI87137.1"/>
    </source>
</evidence>
<gene>
    <name evidence="1" type="ORF">AW11_02747</name>
</gene>
<proteinExistence type="predicted"/>
<keyword evidence="2" id="KW-1185">Reference proteome</keyword>
<sequence length="220" mass="24066">MHGAVFAGRMVTCPRIYVGPPLRVIAGSRIDMGCDLPMPDLRRAAVFLLLLIHCVAFAAEPEIRVAIDKVDEAFLVDATLAIPVPLPTAWAVLTDFDNMVGILSNLTLSKIVRRDGNSVTVMQKGTARYGIFSYAFASVREVQLEPMKRVVAIQVSGNAKRFQSEMRLSETGSATEIRYHAEIVPASGIARTFGGPFVQHEVEEQLALLAAEMIRRKAAQ</sequence>
<accession>A0A011QCX8</accession>